<dbReference type="Pfam" id="PF00450">
    <property type="entry name" value="Peptidase_S10"/>
    <property type="match status" value="1"/>
</dbReference>
<dbReference type="Gene3D" id="6.10.250.940">
    <property type="match status" value="1"/>
</dbReference>
<protein>
    <recommendedName>
        <fullName evidence="8">Carboxypeptidase</fullName>
        <ecNumber evidence="8">3.4.16.-</ecNumber>
    </recommendedName>
</protein>
<keyword evidence="5 8" id="KW-0645">Protease</keyword>
<dbReference type="FunFam" id="3.40.50.11320:FF:000004">
    <property type="entry name" value="Carboxypeptidase"/>
    <property type="match status" value="1"/>
</dbReference>
<comment type="subcellular location">
    <subcellularLocation>
        <location evidence="1">Secreted</location>
    </subcellularLocation>
</comment>
<dbReference type="Gene3D" id="3.40.50.11320">
    <property type="match status" value="1"/>
</dbReference>
<dbReference type="AlphaFoldDB" id="A0A2I4F7V7"/>
<dbReference type="PROSITE" id="PS00131">
    <property type="entry name" value="CARBOXYPEPT_SER_SER"/>
    <property type="match status" value="1"/>
</dbReference>
<dbReference type="KEGG" id="jre:108996341"/>
<dbReference type="SUPFAM" id="SSF53474">
    <property type="entry name" value="alpha/beta-Hydrolases"/>
    <property type="match status" value="1"/>
</dbReference>
<gene>
    <name evidence="10" type="primary">LOC108996341</name>
</gene>
<dbReference type="Proteomes" id="UP000235220">
    <property type="component" value="Chromosome 1"/>
</dbReference>
<accession>A0A2I4F7V7</accession>
<dbReference type="GO" id="GO:0004185">
    <property type="term" value="F:serine-type carboxypeptidase activity"/>
    <property type="evidence" value="ECO:0000318"/>
    <property type="project" value="GO_Central"/>
</dbReference>
<keyword evidence="4 8" id="KW-0121">Carboxypeptidase</keyword>
<evidence type="ECO:0000256" key="3">
    <source>
        <dbReference type="ARBA" id="ARBA00022525"/>
    </source>
</evidence>
<comment type="similarity">
    <text evidence="2 8">Belongs to the peptidase S10 family.</text>
</comment>
<keyword evidence="3" id="KW-0964">Secreted</keyword>
<evidence type="ECO:0000256" key="2">
    <source>
        <dbReference type="ARBA" id="ARBA00009431"/>
    </source>
</evidence>
<evidence type="ECO:0000313" key="9">
    <source>
        <dbReference type="Proteomes" id="UP000235220"/>
    </source>
</evidence>
<dbReference type="FunFam" id="3.40.50.1820:FF:000912">
    <property type="entry name" value="Uncharacterized protein"/>
    <property type="match status" value="1"/>
</dbReference>
<keyword evidence="6 8" id="KW-0378">Hydrolase</keyword>
<evidence type="ECO:0000256" key="5">
    <source>
        <dbReference type="ARBA" id="ARBA00022670"/>
    </source>
</evidence>
<dbReference type="InterPro" id="IPR033124">
    <property type="entry name" value="Ser_caboxypep_his_AS"/>
</dbReference>
<dbReference type="PRINTS" id="PR00724">
    <property type="entry name" value="CRBOXYPTASEC"/>
</dbReference>
<keyword evidence="9" id="KW-1185">Reference proteome</keyword>
<dbReference type="PANTHER" id="PTHR11802:SF399">
    <property type="entry name" value="CARBOXYPEPTIDASE"/>
    <property type="match status" value="1"/>
</dbReference>
<sequence length="515" mass="57702">MIMKFQQWIMVIGVICTSFFQTLIPVESLPVAHKIKSLPGQPQVTFQQFAGFITIDEQQQRALFYYFVEAEGNPASKPLVLWLNGGPGCSSIGAGAFIEHGPFRPSGNNLVKNEYSWNKEANMLYLESPAGVGFSYSSNESFYSYVDDEITGELQLREDVYQITSLDMHRHFETDTWVCFSSAHDSLLFLKLWFAKFPEYQNRDFFIAGESYGGHYVPQLAHLIVHSNVKFKLKGIAIGNPLLEFATDFNAPDEYYWSHGLISDAVYSLLRKYCNSSQIIREAINGFLSPACAAVYTQRSRELSRSIDTYYVIGDVCVQAPGQSQVEALYHPLKSRFETLSYFHSLSDASSQQPVRQSKEDVCAQENTAKYLNRKDVQQALHARLVGVPKWVLCSKVPKYDARDREIPTIPVVGSLVRSGIRALVYSGDQDSVIPFTGTRTLVHGLAMELGLKTTVPYRAWFEGKQVGGWTQVYGKMELSFASIRGASHTAPASQPERSLKLFKGFIAGKALPAT</sequence>
<dbReference type="EC" id="3.4.16.-" evidence="8"/>
<organism evidence="9 10">
    <name type="scientific">Juglans regia</name>
    <name type="common">English walnut</name>
    <dbReference type="NCBI Taxonomy" id="51240"/>
    <lineage>
        <taxon>Eukaryota</taxon>
        <taxon>Viridiplantae</taxon>
        <taxon>Streptophyta</taxon>
        <taxon>Embryophyta</taxon>
        <taxon>Tracheophyta</taxon>
        <taxon>Spermatophyta</taxon>
        <taxon>Magnoliopsida</taxon>
        <taxon>eudicotyledons</taxon>
        <taxon>Gunneridae</taxon>
        <taxon>Pentapetalae</taxon>
        <taxon>rosids</taxon>
        <taxon>fabids</taxon>
        <taxon>Fagales</taxon>
        <taxon>Juglandaceae</taxon>
        <taxon>Juglans</taxon>
    </lineage>
</organism>
<dbReference type="RefSeq" id="XP_018827732.2">
    <property type="nucleotide sequence ID" value="XM_018972187.2"/>
</dbReference>
<dbReference type="InterPro" id="IPR018202">
    <property type="entry name" value="Ser_caboxypep_ser_AS"/>
</dbReference>
<dbReference type="GO" id="GO:0006508">
    <property type="term" value="P:proteolysis"/>
    <property type="evidence" value="ECO:0007669"/>
    <property type="project" value="UniProtKB-KW"/>
</dbReference>
<dbReference type="InterPro" id="IPR001563">
    <property type="entry name" value="Peptidase_S10"/>
</dbReference>
<dbReference type="InterPro" id="IPR029058">
    <property type="entry name" value="AB_hydrolase_fold"/>
</dbReference>
<dbReference type="Gramene" id="Jr01_13660_p1">
    <property type="protein sequence ID" value="cds.Jr01_13660_p1"/>
    <property type="gene ID" value="Jr01_13660"/>
</dbReference>
<dbReference type="PROSITE" id="PS00560">
    <property type="entry name" value="CARBOXYPEPT_SER_HIS"/>
    <property type="match status" value="1"/>
</dbReference>
<evidence type="ECO:0000256" key="7">
    <source>
        <dbReference type="ARBA" id="ARBA00023180"/>
    </source>
</evidence>
<evidence type="ECO:0000256" key="8">
    <source>
        <dbReference type="RuleBase" id="RU361156"/>
    </source>
</evidence>
<evidence type="ECO:0000256" key="1">
    <source>
        <dbReference type="ARBA" id="ARBA00004613"/>
    </source>
</evidence>
<dbReference type="GeneID" id="108996341"/>
<evidence type="ECO:0000313" key="10">
    <source>
        <dbReference type="RefSeq" id="XP_018827732.2"/>
    </source>
</evidence>
<dbReference type="OrthoDB" id="443318at2759"/>
<proteinExistence type="inferred from homology"/>
<dbReference type="Gene3D" id="3.40.50.1820">
    <property type="entry name" value="alpha/beta hydrolase"/>
    <property type="match status" value="1"/>
</dbReference>
<dbReference type="PANTHER" id="PTHR11802">
    <property type="entry name" value="SERINE PROTEASE FAMILY S10 SERINE CARBOXYPEPTIDASE"/>
    <property type="match status" value="1"/>
</dbReference>
<keyword evidence="7" id="KW-0325">Glycoprotein</keyword>
<evidence type="ECO:0000256" key="6">
    <source>
        <dbReference type="ARBA" id="ARBA00022801"/>
    </source>
</evidence>
<evidence type="ECO:0000256" key="4">
    <source>
        <dbReference type="ARBA" id="ARBA00022645"/>
    </source>
</evidence>
<dbReference type="GO" id="GO:0005576">
    <property type="term" value="C:extracellular region"/>
    <property type="evidence" value="ECO:0007669"/>
    <property type="project" value="UniProtKB-SubCell"/>
</dbReference>
<reference evidence="10" key="1">
    <citation type="submission" date="2025-08" db="UniProtKB">
        <authorList>
            <consortium name="RefSeq"/>
        </authorList>
    </citation>
    <scope>IDENTIFICATION</scope>
    <source>
        <tissue evidence="10">Leaves</tissue>
    </source>
</reference>
<name>A0A2I4F7V7_JUGRE</name>